<dbReference type="PANTHER" id="PTHR31302:SF0">
    <property type="entry name" value="TRANSMEMBRANE PROTEIN WITH METALLOPHOSPHOESTERASE DOMAIN"/>
    <property type="match status" value="1"/>
</dbReference>
<dbReference type="Gene3D" id="3.60.21.10">
    <property type="match status" value="1"/>
</dbReference>
<accession>A0ABW4W7E4</accession>
<dbReference type="RefSeq" id="WP_379016832.1">
    <property type="nucleotide sequence ID" value="NZ_JBHUGY010000003.1"/>
</dbReference>
<dbReference type="Pfam" id="PF19976">
    <property type="entry name" value="GAAD"/>
    <property type="match status" value="1"/>
</dbReference>
<reference evidence="4" key="1">
    <citation type="journal article" date="2019" name="Int. J. Syst. Evol. Microbiol.">
        <title>The Global Catalogue of Microorganisms (GCM) 10K type strain sequencing project: providing services to taxonomists for standard genome sequencing and annotation.</title>
        <authorList>
            <consortium name="The Broad Institute Genomics Platform"/>
            <consortium name="The Broad Institute Genome Sequencing Center for Infectious Disease"/>
            <person name="Wu L."/>
            <person name="Ma J."/>
        </authorList>
    </citation>
    <scope>NUCLEOTIDE SEQUENCE [LARGE SCALE GENOMIC DNA]</scope>
    <source>
        <strain evidence="4">CGMCC 1.16226</strain>
    </source>
</reference>
<evidence type="ECO:0000313" key="3">
    <source>
        <dbReference type="EMBL" id="MFD2052028.1"/>
    </source>
</evidence>
<gene>
    <name evidence="3" type="ORF">ACFSQT_02375</name>
</gene>
<proteinExistence type="predicted"/>
<keyword evidence="4" id="KW-1185">Reference proteome</keyword>
<dbReference type="PANTHER" id="PTHR31302">
    <property type="entry name" value="TRANSMEMBRANE PROTEIN WITH METALLOPHOSPHOESTERASE DOMAIN-RELATED"/>
    <property type="match status" value="1"/>
</dbReference>
<evidence type="ECO:0000313" key="4">
    <source>
        <dbReference type="Proteomes" id="UP001597349"/>
    </source>
</evidence>
<name>A0ABW4W7E4_9HYPH</name>
<dbReference type="Pfam" id="PF00149">
    <property type="entry name" value="Metallophos"/>
    <property type="match status" value="1"/>
</dbReference>
<dbReference type="InterPro" id="IPR004843">
    <property type="entry name" value="Calcineurin-like_PHP"/>
</dbReference>
<dbReference type="Proteomes" id="UP001597349">
    <property type="component" value="Unassembled WGS sequence"/>
</dbReference>
<dbReference type="SUPFAM" id="SSF56300">
    <property type="entry name" value="Metallo-dependent phosphatases"/>
    <property type="match status" value="1"/>
</dbReference>
<dbReference type="InterPro" id="IPR051158">
    <property type="entry name" value="Metallophosphoesterase_sf"/>
</dbReference>
<protein>
    <submittedName>
        <fullName evidence="3">Metallophosphoesterase</fullName>
    </submittedName>
</protein>
<feature type="domain" description="Calcineurin-like phosphoesterase" evidence="1">
    <location>
        <begin position="12"/>
        <end position="206"/>
    </location>
</feature>
<dbReference type="InterPro" id="IPR045533">
    <property type="entry name" value="GAAD"/>
</dbReference>
<dbReference type="InterPro" id="IPR029052">
    <property type="entry name" value="Metallo-depent_PP-like"/>
</dbReference>
<feature type="domain" description="GTPase-associated adaptor" evidence="2">
    <location>
        <begin position="350"/>
        <end position="404"/>
    </location>
</feature>
<organism evidence="3 4">
    <name type="scientific">Mesorhizobium calcicola</name>
    <dbReference type="NCBI Taxonomy" id="1300310"/>
    <lineage>
        <taxon>Bacteria</taxon>
        <taxon>Pseudomonadati</taxon>
        <taxon>Pseudomonadota</taxon>
        <taxon>Alphaproteobacteria</taxon>
        <taxon>Hyphomicrobiales</taxon>
        <taxon>Phyllobacteriaceae</taxon>
        <taxon>Mesorhizobium</taxon>
    </lineage>
</organism>
<sequence>MRIHAGGVAKGLIVTGDIAYAGKPEEYAVAAKWLDRLASAVRCPRTAVKLVPGNHDIDRDRISAGCTYLINEILTGGETKLDEFLADADDCKALYNRFVGYEPFALETYCPLHPGGGIASDSSEELAPGRYIRFFGLNSALICSKRKDEEGKLILGAAQRVLPMDPGVELVVLCHHPLHCLQDSVDARKYVRNRARVFISGHEHKPDLQIETIEDGCDLMMLASGATVPPKVENGYTYTYNLLTFDWCSKEDKLSVEVVPRAWNDDKKRFEADDVRLGGHKPRNLLASPNFRRGAPPVVAVQAEPAVQLVPDALHPALERREDLPAGYVAAPEPAPSQSAPVAAMNDAAFQLVLLKFFRDLTAAQRLKVLIDLDALPDDWNEELTLMMERNLIEDLVKDGRLDANKSSIERNQH</sequence>
<evidence type="ECO:0000259" key="1">
    <source>
        <dbReference type="Pfam" id="PF00149"/>
    </source>
</evidence>
<comment type="caution">
    <text evidence="3">The sequence shown here is derived from an EMBL/GenBank/DDBJ whole genome shotgun (WGS) entry which is preliminary data.</text>
</comment>
<dbReference type="EMBL" id="JBHUGY010000003">
    <property type="protein sequence ID" value="MFD2052028.1"/>
    <property type="molecule type" value="Genomic_DNA"/>
</dbReference>
<evidence type="ECO:0000259" key="2">
    <source>
        <dbReference type="Pfam" id="PF19976"/>
    </source>
</evidence>